<dbReference type="EMBL" id="KX349298">
    <property type="protein sequence ID" value="AOO13213.1"/>
    <property type="molecule type" value="Genomic_DNA"/>
</dbReference>
<reference evidence="10 11" key="1">
    <citation type="journal article" date="2016" name="Environ. Microbiol.">
        <title>Genomic diversification of marine cyanophages into stable ecotypes.</title>
        <authorList>
            <person name="Marston M.F."/>
            <person name="Martiny J.B."/>
        </authorList>
    </citation>
    <scope>NUCLEOTIDE SEQUENCE [LARGE SCALE GENOMIC DNA]</scope>
    <source>
        <strain evidence="1">LIS_02_1110</strain>
        <strain evidence="2">LIS_22_0610</strain>
        <strain evidence="3">Np_11_1211</strain>
        <strain evidence="4">Np_45_0711</strain>
        <strain evidence="5">RW_03_0110</strain>
        <strain evidence="6">Sn_11_0110</strain>
        <strain evidence="7">Sn_18_0910</strain>
        <strain evidence="8">Sn_23_0910</strain>
        <strain evidence="9">W1_23_0910</strain>
    </source>
</reference>
<dbReference type="Proteomes" id="UP000223576">
    <property type="component" value="Segment"/>
</dbReference>
<dbReference type="Proteomes" id="UP000224953">
    <property type="component" value="Genome"/>
</dbReference>
<accession>A0A1D7SLL7</accession>
<dbReference type="EMBL" id="KX349302">
    <property type="protein sequence ID" value="AOO14077.1"/>
    <property type="molecule type" value="Genomic_DNA"/>
</dbReference>
<gene>
    <name evidence="1" type="ORF">LIS021110_099</name>
    <name evidence="2" type="ORF">LIS110610_099</name>
    <name evidence="3" type="ORF">Np111211_099</name>
    <name evidence="4" type="ORF">Np450711_099</name>
    <name evidence="5" type="ORF">RW030110_099</name>
    <name evidence="6" type="ORF">Sn110110_102</name>
    <name evidence="7" type="ORF">Sn180910_099</name>
    <name evidence="8" type="ORF">Sn230910_099</name>
    <name evidence="9" type="ORF">W1230910_099</name>
</gene>
<dbReference type="Pfam" id="PF16724">
    <property type="entry name" value="T4-gp15_tss"/>
    <property type="match status" value="1"/>
</dbReference>
<evidence type="ECO:0000313" key="8">
    <source>
        <dbReference type="EMBL" id="AOO14729.1"/>
    </source>
</evidence>
<dbReference type="Proteomes" id="UP000223711">
    <property type="component" value="Segment"/>
</dbReference>
<evidence type="ECO:0000313" key="6">
    <source>
        <dbReference type="EMBL" id="AOO14296.1"/>
    </source>
</evidence>
<dbReference type="EMBL" id="KX349299">
    <property type="protein sequence ID" value="AOO13429.1"/>
    <property type="molecule type" value="Genomic_DNA"/>
</dbReference>
<dbReference type="Proteomes" id="UP000223981">
    <property type="component" value="Segment"/>
</dbReference>
<sequence length="278" mass="31683">MLGTYFYHNIIRKTVIAFGTLFNNIELRRDSEVMKVPLAYGPTDKFLARLDQNPDPTNKRVQITLPRISFEMGGIDYDPSRKVAPTARVQIPVGDSTKTKTAFMPVPYNLSFTLSIIAKTQEDSLQILEQIIPFFQPHFNLTLKLVDTIEEVRDIPIILNSINYEDLYEGNFAQRRAILYTLQFTVKSYLYGPVTEPSTIKKSIIDTYADMDQAKAPRVTRYSVTPKATIDYNEDGAITSADDAFVDPDDDFGFNEIYSEFTDIKKRNPVTDTDEDIT</sequence>
<proteinExistence type="predicted"/>
<organism evidence="7 11">
    <name type="scientific">Cyanophage S-RIM14</name>
    <dbReference type="NCBI Taxonomy" id="1278423"/>
    <lineage>
        <taxon>Viruses</taxon>
        <taxon>Duplodnaviria</taxon>
        <taxon>Heunggongvirae</taxon>
        <taxon>Uroviricota</taxon>
        <taxon>Caudoviricetes</taxon>
        <taxon>Pantevenvirales</taxon>
        <taxon>Kyanoviridae</taxon>
        <taxon>Ahtivirus</taxon>
        <taxon>Ahtivirus sagseatwo</taxon>
    </lineage>
</organism>
<evidence type="ECO:0000313" key="9">
    <source>
        <dbReference type="EMBL" id="AOO14945.1"/>
    </source>
</evidence>
<dbReference type="InterPro" id="IPR031997">
    <property type="entry name" value="T4-gp15_tss"/>
</dbReference>
<dbReference type="EMBL" id="KX349304">
    <property type="protein sequence ID" value="AOO14513.1"/>
    <property type="molecule type" value="Genomic_DNA"/>
</dbReference>
<evidence type="ECO:0000313" key="10">
    <source>
        <dbReference type="Proteomes" id="UP000223288"/>
    </source>
</evidence>
<dbReference type="Proteomes" id="UP000225808">
    <property type="component" value="Segment"/>
</dbReference>
<protein>
    <submittedName>
        <fullName evidence="7">Tail sheath stabilizer</fullName>
    </submittedName>
</protein>
<dbReference type="Proteomes" id="UP000225271">
    <property type="component" value="Segment"/>
</dbReference>
<dbReference type="EMBL" id="KX349306">
    <property type="protein sequence ID" value="AOO14945.1"/>
    <property type="molecule type" value="Genomic_DNA"/>
</dbReference>
<dbReference type="Proteomes" id="UP000223288">
    <property type="component" value="Segment"/>
</dbReference>
<dbReference type="EMBL" id="KX349305">
    <property type="protein sequence ID" value="AOO14729.1"/>
    <property type="molecule type" value="Genomic_DNA"/>
</dbReference>
<dbReference type="Gene3D" id="3.30.2000.40">
    <property type="entry name" value="Myoviridae tail sheath stabiliser"/>
    <property type="match status" value="1"/>
</dbReference>
<dbReference type="EMBL" id="KX349303">
    <property type="protein sequence ID" value="AOO14296.1"/>
    <property type="molecule type" value="Genomic_DNA"/>
</dbReference>
<dbReference type="InterPro" id="IPR038553">
    <property type="entry name" value="T4-gp15_tss_sf"/>
</dbReference>
<evidence type="ECO:0000313" key="4">
    <source>
        <dbReference type="EMBL" id="AOO13861.1"/>
    </source>
</evidence>
<dbReference type="EMBL" id="KX349300">
    <property type="protein sequence ID" value="AOO13645.1"/>
    <property type="molecule type" value="Genomic_DNA"/>
</dbReference>
<dbReference type="Proteomes" id="UP000226173">
    <property type="component" value="Segment"/>
</dbReference>
<evidence type="ECO:0000313" key="2">
    <source>
        <dbReference type="EMBL" id="AOO13429.1"/>
    </source>
</evidence>
<evidence type="ECO:0000313" key="11">
    <source>
        <dbReference type="Proteomes" id="UP000223576"/>
    </source>
</evidence>
<evidence type="ECO:0000313" key="3">
    <source>
        <dbReference type="EMBL" id="AOO13645.1"/>
    </source>
</evidence>
<evidence type="ECO:0000313" key="7">
    <source>
        <dbReference type="EMBL" id="AOO14513.1"/>
    </source>
</evidence>
<evidence type="ECO:0000313" key="1">
    <source>
        <dbReference type="EMBL" id="AOO13213.1"/>
    </source>
</evidence>
<evidence type="ECO:0000313" key="5">
    <source>
        <dbReference type="EMBL" id="AOO14077.1"/>
    </source>
</evidence>
<dbReference type="Proteomes" id="UP000224257">
    <property type="component" value="Segment"/>
</dbReference>
<name>A0A1D7SLL7_9CAUD</name>
<dbReference type="EMBL" id="KX349301">
    <property type="protein sequence ID" value="AOO13861.1"/>
    <property type="molecule type" value="Genomic_DNA"/>
</dbReference>